<sequence>MTESIFPNFSFIILNMLMSPFLKDINKKKKIFNGGFKMNNKIPYTSYSGNSEHLCKKGDAVEFIQPWYTPISTTPENTGMAVGGIGNTFTLTPNGKTPNFSFIPGIFVDCSEQVINFNDFYASVMNVPTIDTLQVSDEQELSVHLNFYPALFDGKKIESTNISNAINLIRAALKNGRFYQENKANFTKWNVEFSNKTQLLIEEDSDSIVCQLYVALDFFNGLLINDTTRLLSLTAGDNNDMDSISGSDIDSVNGRDIEYQALYPLAEYKYNSFDDINIKRKVVSPIVKENKRLCSLPMHWNHFELTNNSSQPRVITLAQPLQNLIGSTYQKGRDGIQDSACTLSQNPIAQQHEVVNLKGERHSFTGVQLSSQSPYQSDIEGEVVFGVQADSHLTESGKVSISVKPTLYTSKTAQQTEFALKTGRTNAEFQTGIYTGREALSALVVVQVELEPGESVDLRFAQVMAHSKVMLNGWHSDKAYTQFYPQVKPALPMLEDMLPKLEIIEQQIVEQQTTFLEQAQSKISQPESALRYATMAMNSLSFLAESTVWDKEDKFLVKECVDYPFFNSLDVYFYGSFSLLYLLPELDGCVMKEFSKAILAEDFTQRRYWEYEATPNAELIDDKYQGVRAIRGAVIHDLGSPFDIQPDAYSWHNVKEWKDLAPKYILMVYRHYQNTQDISVVKECWQAVTESIDFLSNLIAEGDDLPLTRGTDDTFDNLASHGISIYCASLWVAGLQAASELAKLMNESELAAGYLTRSKKALATVEQSLWDDKEGYYHFFVTPVQAKHLTGEGYQALETLGLSLTGDAIADKTMLNTYLNETDTSISISKVSQRVSKKRLLSETAPQAFTQEYLDLVADSDNSFGDALLADSYLKLIGLDGIFPQENIQRALDYVYKHNFEINSPKLGVANMTLADGSPHEAFQAQDVWIGVQFSVATALSLAGKNQQAETLMDTVYTALYDYSKIPFAAPEGFNCSVSVNEKDLMEAFKLTQNDAKNWLSVLKCQNCVLSDGRINPTLTKDTDNFVKMVGGEIPLEKLAGLHKWLLSTGLKYTAGRYFRPGMIFAYLY</sequence>
<reference evidence="3 4" key="1">
    <citation type="submission" date="2009-02" db="EMBL/GenBank/DDBJ databases">
        <title>Vibrio splendidus str. LGP32 complete genome.</title>
        <authorList>
            <person name="Mazel D."/>
            <person name="Le Roux F."/>
        </authorList>
    </citation>
    <scope>NUCLEOTIDE SEQUENCE [LARGE SCALE GENOMIC DNA]</scope>
    <source>
        <strain evidence="3 4">LGP32</strain>
    </source>
</reference>
<dbReference type="Pfam" id="PF12215">
    <property type="entry name" value="Glyco_hydr_116N"/>
    <property type="match status" value="1"/>
</dbReference>
<dbReference type="GO" id="GO:0005975">
    <property type="term" value="P:carbohydrate metabolic process"/>
    <property type="evidence" value="ECO:0007669"/>
    <property type="project" value="InterPro"/>
</dbReference>
<gene>
    <name evidence="3" type="ordered locus">VS_II1384</name>
</gene>
<dbReference type="InterPro" id="IPR008928">
    <property type="entry name" value="6-hairpin_glycosidase_sf"/>
</dbReference>
<dbReference type="AlphaFoldDB" id="B7VTD0"/>
<evidence type="ECO:0000259" key="1">
    <source>
        <dbReference type="Pfam" id="PF04685"/>
    </source>
</evidence>
<dbReference type="InterPro" id="IPR006775">
    <property type="entry name" value="GH116_catalytic"/>
</dbReference>
<organism evidence="3 4">
    <name type="scientific">Vibrio atlanticus (strain LGP32)</name>
    <name type="common">Vibrio splendidus (strain Mel32)</name>
    <dbReference type="NCBI Taxonomy" id="575788"/>
    <lineage>
        <taxon>Bacteria</taxon>
        <taxon>Pseudomonadati</taxon>
        <taxon>Pseudomonadota</taxon>
        <taxon>Gammaproteobacteria</taxon>
        <taxon>Vibrionales</taxon>
        <taxon>Vibrionaceae</taxon>
        <taxon>Vibrio</taxon>
    </lineage>
</organism>
<dbReference type="PANTHER" id="PTHR12654">
    <property type="entry name" value="BILE ACID BETA-GLUCOSIDASE-RELATED"/>
    <property type="match status" value="1"/>
</dbReference>
<dbReference type="STRING" id="575788.VS_II1384"/>
<evidence type="ECO:0000259" key="2">
    <source>
        <dbReference type="Pfam" id="PF12215"/>
    </source>
</evidence>
<dbReference type="HOGENOM" id="CLU_295095_0_0_6"/>
<name>B7VTD0_VIBA3</name>
<dbReference type="InterPro" id="IPR052566">
    <property type="entry name" value="Non-lysos_glucosylceramidase"/>
</dbReference>
<dbReference type="PANTHER" id="PTHR12654:SF0">
    <property type="entry name" value="NON-LYSOSOMAL GLUCOSYLCERAMIDASE"/>
    <property type="match status" value="1"/>
</dbReference>
<accession>B7VTD0</accession>
<feature type="domain" description="Glycosyl-hydrolase family 116 catalytic region" evidence="1">
    <location>
        <begin position="554"/>
        <end position="975"/>
    </location>
</feature>
<proteinExistence type="predicted"/>
<feature type="domain" description="Glycosyl-hydrolase family 116 N-terminal" evidence="2">
    <location>
        <begin position="185"/>
        <end position="486"/>
    </location>
</feature>
<dbReference type="Gene3D" id="1.50.10.10">
    <property type="match status" value="1"/>
</dbReference>
<dbReference type="eggNOG" id="COG4354">
    <property type="taxonomic scope" value="Bacteria"/>
</dbReference>
<dbReference type="CAZy" id="GH116">
    <property type="family name" value="Glycoside Hydrolase Family 116"/>
</dbReference>
<dbReference type="GO" id="GO:0008422">
    <property type="term" value="F:beta-glucosidase activity"/>
    <property type="evidence" value="ECO:0007669"/>
    <property type="project" value="TreeGrafter"/>
</dbReference>
<dbReference type="KEGG" id="vsp:VS_II1384"/>
<evidence type="ECO:0008006" key="5">
    <source>
        <dbReference type="Google" id="ProtNLM"/>
    </source>
</evidence>
<dbReference type="InterPro" id="IPR024462">
    <property type="entry name" value="GH116_N"/>
</dbReference>
<dbReference type="SUPFAM" id="SSF48208">
    <property type="entry name" value="Six-hairpin glycosidases"/>
    <property type="match status" value="1"/>
</dbReference>
<evidence type="ECO:0000313" key="4">
    <source>
        <dbReference type="Proteomes" id="UP000009100"/>
    </source>
</evidence>
<dbReference type="Pfam" id="PF04685">
    <property type="entry name" value="DUF608"/>
    <property type="match status" value="1"/>
</dbReference>
<dbReference type="Proteomes" id="UP000009100">
    <property type="component" value="Chromosome 2"/>
</dbReference>
<dbReference type="EMBL" id="FM954973">
    <property type="protein sequence ID" value="CAV27494.1"/>
    <property type="molecule type" value="Genomic_DNA"/>
</dbReference>
<dbReference type="InterPro" id="IPR012341">
    <property type="entry name" value="6hp_glycosidase-like_sf"/>
</dbReference>
<evidence type="ECO:0000313" key="3">
    <source>
        <dbReference type="EMBL" id="CAV27494.1"/>
    </source>
</evidence>
<protein>
    <recommendedName>
        <fullName evidence="5">Glucosylceramidase</fullName>
    </recommendedName>
</protein>